<evidence type="ECO:0000256" key="1">
    <source>
        <dbReference type="ARBA" id="ARBA00004604"/>
    </source>
</evidence>
<gene>
    <name evidence="10" type="primary">LOC108083909</name>
</gene>
<dbReference type="GO" id="GO:0034388">
    <property type="term" value="C:Pwp2p-containing subcomplex of 90S preribosome"/>
    <property type="evidence" value="ECO:0007669"/>
    <property type="project" value="TreeGrafter"/>
</dbReference>
<comment type="subcellular location">
    <subcellularLocation>
        <location evidence="1">Nucleus</location>
        <location evidence="1">Nucleolus</location>
    </subcellularLocation>
</comment>
<evidence type="ECO:0000313" key="9">
    <source>
        <dbReference type="Proteomes" id="UP001652661"/>
    </source>
</evidence>
<feature type="region of interest" description="Disordered" evidence="6">
    <location>
        <begin position="283"/>
        <end position="311"/>
    </location>
</feature>
<evidence type="ECO:0000313" key="10">
    <source>
        <dbReference type="RefSeq" id="XP_017035395.1"/>
    </source>
</evidence>
<feature type="domain" description="U3 small nucleolar RNA-associated protein 6 homolog C-terminal" evidence="8">
    <location>
        <begin position="321"/>
        <end position="591"/>
    </location>
</feature>
<dbReference type="GeneID" id="108083909"/>
<proteinExistence type="inferred from homology"/>
<evidence type="ECO:0000259" key="7">
    <source>
        <dbReference type="Pfam" id="PF08640"/>
    </source>
</evidence>
<dbReference type="InterPro" id="IPR055347">
    <property type="entry name" value="UTP6_N"/>
</dbReference>
<evidence type="ECO:0000256" key="4">
    <source>
        <dbReference type="ARBA" id="ARBA00022737"/>
    </source>
</evidence>
<dbReference type="SUPFAM" id="SSF48452">
    <property type="entry name" value="TPR-like"/>
    <property type="match status" value="2"/>
</dbReference>
<comment type="similarity">
    <text evidence="2">Belongs to the UTP6 family.</text>
</comment>
<dbReference type="PANTHER" id="PTHR23271">
    <property type="entry name" value="HEPATOCELLULAR CARCINOMA-ASSOCIATED ANTIGEN 66"/>
    <property type="match status" value="1"/>
</dbReference>
<sequence length="616" mass="71688">MAEFIAEMQERLLPEYEQMKNYNVFTPDQVRDIVSRRERLFLKITKSHLTISDYLEFILYEKDMHQTITEKEKKMHVKLTGLKASLATRIMRLYREVLGKFPHDRRLWNNWIKFSKKVNPVEVAGIYEKMLLYHGDVPDFWVDAACWLYEYNRLNFDRVKDILLRGLQRHPDSEVLNKCFFDIMLKEASLASNERNLAENTLSEQDIKLERVEAVYRNSMTNITHLDYFVKLLESCEDHAELTHKLQRLIIDDMQEKFPREPGLWDLLAQRELRGYHLGDLAENEEEPPADDNANRDGQPASKKSRNQANARSLKRRIQLCVTVYKSAVEEVQTKQMWSRYLDAMLALNSDTTTERVLKQQSLADALEAGHHSKMMGVKHYAVLRKMLGSAPGGRETAVTILTEALKRDESSVEMHELLLAMHIQNDSEPQVYELFNKMQRSVRSEAAALPLWRSVILYYRTRQDALGSRRLDEIYALACKSPCVEFGELRSDYLGYLWQVRSVEAARKEYSKLAIQPPMSLALHRKMVQLESSLAVRDQASLKCWRMCYEFMATYFGKTEPRVWVEYLAFERDHGETKNIALLTQRALTSLQPQYVPAFEAERALAYVGASIAGS</sequence>
<protein>
    <submittedName>
        <fullName evidence="10">U3 small nucleolar RNA-associated protein 6 homolog</fullName>
    </submittedName>
</protein>
<dbReference type="Gene3D" id="1.25.40.10">
    <property type="entry name" value="Tetratricopeptide repeat domain"/>
    <property type="match status" value="2"/>
</dbReference>
<organism evidence="9 10">
    <name type="scientific">Drosophila kikkawai</name>
    <name type="common">Fruit fly</name>
    <dbReference type="NCBI Taxonomy" id="30033"/>
    <lineage>
        <taxon>Eukaryota</taxon>
        <taxon>Metazoa</taxon>
        <taxon>Ecdysozoa</taxon>
        <taxon>Arthropoda</taxon>
        <taxon>Hexapoda</taxon>
        <taxon>Insecta</taxon>
        <taxon>Pterygota</taxon>
        <taxon>Neoptera</taxon>
        <taxon>Endopterygota</taxon>
        <taxon>Diptera</taxon>
        <taxon>Brachycera</taxon>
        <taxon>Muscomorpha</taxon>
        <taxon>Ephydroidea</taxon>
        <taxon>Drosophilidae</taxon>
        <taxon>Drosophila</taxon>
        <taxon>Sophophora</taxon>
    </lineage>
</organism>
<reference evidence="10" key="1">
    <citation type="submission" date="2025-08" db="UniProtKB">
        <authorList>
            <consortium name="RefSeq"/>
        </authorList>
    </citation>
    <scope>IDENTIFICATION</scope>
    <source>
        <strain evidence="10">14028-0561.14</strain>
        <tissue evidence="10">Whole fly</tissue>
    </source>
</reference>
<dbReference type="GO" id="GO:0000462">
    <property type="term" value="P:maturation of SSU-rRNA from tricistronic rRNA transcript (SSU-rRNA, 5.8S rRNA, LSU-rRNA)"/>
    <property type="evidence" value="ECO:0007669"/>
    <property type="project" value="InterPro"/>
</dbReference>
<name>A0A6P4J3D6_DROKI</name>
<dbReference type="GO" id="GO:0032040">
    <property type="term" value="C:small-subunit processome"/>
    <property type="evidence" value="ECO:0007669"/>
    <property type="project" value="TreeGrafter"/>
</dbReference>
<keyword evidence="5" id="KW-0539">Nucleus</keyword>
<dbReference type="InterPro" id="IPR056907">
    <property type="entry name" value="UTP6_C"/>
</dbReference>
<evidence type="ECO:0000256" key="5">
    <source>
        <dbReference type="ARBA" id="ARBA00023242"/>
    </source>
</evidence>
<dbReference type="PANTHER" id="PTHR23271:SF1">
    <property type="entry name" value="U3 SMALL NUCLEOLAR RNA-ASSOCIATED PROTEIN 6 HOMOLOG"/>
    <property type="match status" value="1"/>
</dbReference>
<dbReference type="OMA" id="PSIWVEY"/>
<dbReference type="InterPro" id="IPR003107">
    <property type="entry name" value="HAT"/>
</dbReference>
<evidence type="ECO:0000259" key="8">
    <source>
        <dbReference type="Pfam" id="PF24892"/>
    </source>
</evidence>
<dbReference type="GO" id="GO:0030515">
    <property type="term" value="F:snoRNA binding"/>
    <property type="evidence" value="ECO:0007669"/>
    <property type="project" value="InterPro"/>
</dbReference>
<dbReference type="InterPro" id="IPR013949">
    <property type="entry name" value="Utp6"/>
</dbReference>
<dbReference type="OrthoDB" id="28112at2759"/>
<feature type="domain" description="U3 small nucleolar RNA-associated protein 6 N-terminal" evidence="7">
    <location>
        <begin position="10"/>
        <end position="77"/>
    </location>
</feature>
<evidence type="ECO:0000256" key="3">
    <source>
        <dbReference type="ARBA" id="ARBA00022552"/>
    </source>
</evidence>
<dbReference type="SMART" id="SM00386">
    <property type="entry name" value="HAT"/>
    <property type="match status" value="5"/>
</dbReference>
<dbReference type="InterPro" id="IPR011990">
    <property type="entry name" value="TPR-like_helical_dom_sf"/>
</dbReference>
<evidence type="ECO:0000256" key="6">
    <source>
        <dbReference type="SAM" id="MobiDB-lite"/>
    </source>
</evidence>
<dbReference type="AlphaFoldDB" id="A0A6P4J3D6"/>
<keyword evidence="3" id="KW-0698">rRNA processing</keyword>
<dbReference type="Proteomes" id="UP001652661">
    <property type="component" value="Chromosome X"/>
</dbReference>
<keyword evidence="4" id="KW-0677">Repeat</keyword>
<accession>A0A6P4J3D6</accession>
<dbReference type="Pfam" id="PF08640">
    <property type="entry name" value="U3_assoc_6"/>
    <property type="match status" value="1"/>
</dbReference>
<dbReference type="RefSeq" id="XP_017035395.1">
    <property type="nucleotide sequence ID" value="XM_017179906.3"/>
</dbReference>
<dbReference type="Pfam" id="PF24892">
    <property type="entry name" value="UTP6_C"/>
    <property type="match status" value="1"/>
</dbReference>
<keyword evidence="9" id="KW-1185">Reference proteome</keyword>
<evidence type="ECO:0000256" key="2">
    <source>
        <dbReference type="ARBA" id="ARBA00010734"/>
    </source>
</evidence>